<accession>A0A7G9YX08</accession>
<sequence length="66" mass="7076">MNAKEQLADFSAILSEDAIVEQAKGTTASSVSSLKPKISFISSIWATGASQDLRKSQMRRVSSFPA</sequence>
<name>A0A7G9YX08_9EURY</name>
<evidence type="ECO:0000313" key="1">
    <source>
        <dbReference type="EMBL" id="QNO52542.1"/>
    </source>
</evidence>
<organism evidence="1">
    <name type="scientific">Candidatus Methanophagaceae archaeon ANME-1 ERB6</name>
    <dbReference type="NCBI Taxonomy" id="2759912"/>
    <lineage>
        <taxon>Archaea</taxon>
        <taxon>Methanobacteriati</taxon>
        <taxon>Methanobacteriota</taxon>
        <taxon>Stenosarchaea group</taxon>
        <taxon>Methanomicrobia</taxon>
        <taxon>Candidatus Methanophagales</taxon>
        <taxon>Candidatus Methanophagaceae</taxon>
    </lineage>
</organism>
<dbReference type="EMBL" id="MT631513">
    <property type="protein sequence ID" value="QNO52542.1"/>
    <property type="molecule type" value="Genomic_DNA"/>
</dbReference>
<dbReference type="AlphaFoldDB" id="A0A7G9YX08"/>
<gene>
    <name evidence="1" type="ORF">BJKGENCM_00032</name>
</gene>
<proteinExistence type="predicted"/>
<reference evidence="1" key="1">
    <citation type="submission" date="2020-06" db="EMBL/GenBank/DDBJ databases">
        <title>Unique genomic features of the anaerobic methanotrophic archaea.</title>
        <authorList>
            <person name="Chadwick G.L."/>
            <person name="Skennerton C.T."/>
            <person name="Laso-Perez R."/>
            <person name="Leu A.O."/>
            <person name="Speth D.R."/>
            <person name="Yu H."/>
            <person name="Morgan-Lang C."/>
            <person name="Hatzenpichler R."/>
            <person name="Goudeau D."/>
            <person name="Malmstrom R."/>
            <person name="Brazelton W.J."/>
            <person name="Woyke T."/>
            <person name="Hallam S.J."/>
            <person name="Tyson G.W."/>
            <person name="Wegener G."/>
            <person name="Boetius A."/>
            <person name="Orphan V."/>
        </authorList>
    </citation>
    <scope>NUCLEOTIDE SEQUENCE</scope>
</reference>
<protein>
    <submittedName>
        <fullName evidence="1">Uncharacterized protein</fullName>
    </submittedName>
</protein>